<accession>D0LKE5</accession>
<feature type="transmembrane region" description="Helical" evidence="2">
    <location>
        <begin position="150"/>
        <end position="169"/>
    </location>
</feature>
<evidence type="ECO:0000256" key="2">
    <source>
        <dbReference type="SAM" id="Phobius"/>
    </source>
</evidence>
<feature type="compositionally biased region" description="Basic residues" evidence="1">
    <location>
        <begin position="287"/>
        <end position="297"/>
    </location>
</feature>
<name>D0LKE5_HALO1</name>
<gene>
    <name evidence="3" type="ordered locus">Hoch_2457</name>
</gene>
<keyword evidence="4" id="KW-1185">Reference proteome</keyword>
<sequence length="297" mass="30196">MIDPRQTLPPQETLAVLNSHLGRFLVHADELVQECKSYSDAVRGVLEEQLEATTEATARSLDRAAQQAATQAAGVLGERLDAALGERLGLLQRQLDALIAAGAQAAPQLAGARPPLAAGRAPERAAALESPAGARDRLAAGAGAGRARTILLITANLMLAALLALVLVWQRAPVDAGALAAQDQDQAASAGDSGDAGDNAAAAAAGARDDGATLGPPGPAQALLGLCEPLAEAEDPRAAHGFVAAAAASACDERAGAVTANVLAGVCSLESSADADESEQPSDKRANQRRRRNKQRK</sequence>
<reference evidence="3 4" key="1">
    <citation type="journal article" date="2010" name="Stand. Genomic Sci.">
        <title>Complete genome sequence of Haliangium ochraceum type strain (SMP-2).</title>
        <authorList>
            <consortium name="US DOE Joint Genome Institute (JGI-PGF)"/>
            <person name="Ivanova N."/>
            <person name="Daum C."/>
            <person name="Lang E."/>
            <person name="Abt B."/>
            <person name="Kopitz M."/>
            <person name="Saunders E."/>
            <person name="Lapidus A."/>
            <person name="Lucas S."/>
            <person name="Glavina Del Rio T."/>
            <person name="Nolan M."/>
            <person name="Tice H."/>
            <person name="Copeland A."/>
            <person name="Cheng J.F."/>
            <person name="Chen F."/>
            <person name="Bruce D."/>
            <person name="Goodwin L."/>
            <person name="Pitluck S."/>
            <person name="Mavromatis K."/>
            <person name="Pati A."/>
            <person name="Mikhailova N."/>
            <person name="Chen A."/>
            <person name="Palaniappan K."/>
            <person name="Land M."/>
            <person name="Hauser L."/>
            <person name="Chang Y.J."/>
            <person name="Jeffries C.D."/>
            <person name="Detter J.C."/>
            <person name="Brettin T."/>
            <person name="Rohde M."/>
            <person name="Goker M."/>
            <person name="Bristow J."/>
            <person name="Markowitz V."/>
            <person name="Eisen J.A."/>
            <person name="Hugenholtz P."/>
            <person name="Kyrpides N.C."/>
            <person name="Klenk H.P."/>
        </authorList>
    </citation>
    <scope>NUCLEOTIDE SEQUENCE [LARGE SCALE GENOMIC DNA]</scope>
    <source>
        <strain evidence="4">DSM 14365 / CIP 107738 / JCM 11303 / AJ 13395 / SMP-2</strain>
    </source>
</reference>
<proteinExistence type="predicted"/>
<dbReference type="RefSeq" id="WP_012827601.1">
    <property type="nucleotide sequence ID" value="NC_013440.1"/>
</dbReference>
<organism evidence="3 4">
    <name type="scientific">Haliangium ochraceum (strain DSM 14365 / JCM 11303 / SMP-2)</name>
    <dbReference type="NCBI Taxonomy" id="502025"/>
    <lineage>
        <taxon>Bacteria</taxon>
        <taxon>Pseudomonadati</taxon>
        <taxon>Myxococcota</taxon>
        <taxon>Polyangia</taxon>
        <taxon>Haliangiales</taxon>
        <taxon>Kofleriaceae</taxon>
        <taxon>Haliangium</taxon>
    </lineage>
</organism>
<feature type="region of interest" description="Disordered" evidence="1">
    <location>
        <begin position="188"/>
        <end position="217"/>
    </location>
</feature>
<feature type="region of interest" description="Disordered" evidence="1">
    <location>
        <begin position="271"/>
        <end position="297"/>
    </location>
</feature>
<keyword evidence="2" id="KW-0812">Transmembrane</keyword>
<dbReference type="Proteomes" id="UP000001880">
    <property type="component" value="Chromosome"/>
</dbReference>
<dbReference type="STRING" id="502025.Hoch_2457"/>
<dbReference type="HOGENOM" id="CLU_936176_0_0_7"/>
<feature type="compositionally biased region" description="Low complexity" evidence="1">
    <location>
        <begin position="188"/>
        <end position="206"/>
    </location>
</feature>
<dbReference type="EMBL" id="CP001804">
    <property type="protein sequence ID" value="ACY14993.1"/>
    <property type="molecule type" value="Genomic_DNA"/>
</dbReference>
<evidence type="ECO:0000313" key="3">
    <source>
        <dbReference type="EMBL" id="ACY14993.1"/>
    </source>
</evidence>
<evidence type="ECO:0000256" key="1">
    <source>
        <dbReference type="SAM" id="MobiDB-lite"/>
    </source>
</evidence>
<dbReference type="KEGG" id="hoh:Hoch_2457"/>
<protein>
    <submittedName>
        <fullName evidence="3">Uncharacterized protein</fullName>
    </submittedName>
</protein>
<evidence type="ECO:0000313" key="4">
    <source>
        <dbReference type="Proteomes" id="UP000001880"/>
    </source>
</evidence>
<keyword evidence="2" id="KW-0472">Membrane</keyword>
<keyword evidence="2" id="KW-1133">Transmembrane helix</keyword>
<dbReference type="AlphaFoldDB" id="D0LKE5"/>